<evidence type="ECO:0000256" key="6">
    <source>
        <dbReference type="SAM" id="MobiDB-lite"/>
    </source>
</evidence>
<evidence type="ECO:0000313" key="8">
    <source>
        <dbReference type="Proteomes" id="UP000546642"/>
    </source>
</evidence>
<evidence type="ECO:0000256" key="2">
    <source>
        <dbReference type="ARBA" id="ARBA00022741"/>
    </source>
</evidence>
<dbReference type="InterPro" id="IPR050141">
    <property type="entry name" value="GCL_type2/YbdK_subfam"/>
</dbReference>
<dbReference type="PANTHER" id="PTHR36510:SF1">
    <property type="entry name" value="GLUTAMATE--CYSTEINE LIGASE 2-RELATED"/>
    <property type="match status" value="1"/>
</dbReference>
<reference evidence="7 8" key="1">
    <citation type="submission" date="2020-08" db="EMBL/GenBank/DDBJ databases">
        <title>Sequencing the genomes of 1000 actinobacteria strains.</title>
        <authorList>
            <person name="Klenk H.-P."/>
        </authorList>
    </citation>
    <scope>NUCLEOTIDE SEQUENCE [LARGE SCALE GENOMIC DNA]</scope>
    <source>
        <strain evidence="7 8">DSM 46659</strain>
    </source>
</reference>
<dbReference type="AlphaFoldDB" id="A0A7W9YG52"/>
<name>A0A7W9YG52_9ACTN</name>
<sequence length="422" mass="44948">MNETGTTRDSIGHSANLPVAPGGTAPAIPAQDTAPLPLTPLADGEEPSSVPTIGTEEEFFVIDARTFRARARAPEVLSGARARHRGGRRESAVCAEITRLQVEATTPVCRSGRELYGHLVSARQALADAAREHGLGIAATGTAVIGDADPAPLTQSERYARIDARFGALRDAHTVCGCHIHVGVADREPAAYVANHLRAWTPVLLALSANSPFLLGRDTGHASWRAVTWARLPSAGPPPFVRSAADYDRAVEEMLVAGAILDRQMVYWDVRLSARLPTVEVRAVDAAGTAEEAVLAALLVRGLAAVALRRAAEGRPAPAPSDQILRLAVWRAAHDGLEGEAFDPFRGELVPARRLSEQMLEQARQGLDPADADLAGRLLDRVLAVGSGAHRQRIAYARRGRLGDVVELLVRQTRHGLVAVEG</sequence>
<evidence type="ECO:0000256" key="5">
    <source>
        <dbReference type="HAMAP-Rule" id="MF_01609"/>
    </source>
</evidence>
<dbReference type="EMBL" id="JACHDS010000001">
    <property type="protein sequence ID" value="MBB6171487.1"/>
    <property type="molecule type" value="Genomic_DNA"/>
</dbReference>
<gene>
    <name evidence="7" type="ORF">HNR23_001547</name>
</gene>
<dbReference type="Pfam" id="PF04107">
    <property type="entry name" value="GCS2"/>
    <property type="match status" value="1"/>
</dbReference>
<comment type="catalytic activity">
    <reaction evidence="4 5">
        <text>L-cysteine + L-glutamate + ATP = gamma-L-glutamyl-L-cysteine + ADP + phosphate + H(+)</text>
        <dbReference type="Rhea" id="RHEA:13285"/>
        <dbReference type="ChEBI" id="CHEBI:15378"/>
        <dbReference type="ChEBI" id="CHEBI:29985"/>
        <dbReference type="ChEBI" id="CHEBI:30616"/>
        <dbReference type="ChEBI" id="CHEBI:35235"/>
        <dbReference type="ChEBI" id="CHEBI:43474"/>
        <dbReference type="ChEBI" id="CHEBI:58173"/>
        <dbReference type="ChEBI" id="CHEBI:456216"/>
        <dbReference type="EC" id="6.3.2.2"/>
    </reaction>
</comment>
<dbReference type="InterPro" id="IPR014746">
    <property type="entry name" value="Gln_synth/guanido_kin_cat_dom"/>
</dbReference>
<dbReference type="InterPro" id="IPR006336">
    <property type="entry name" value="GCS2"/>
</dbReference>
<evidence type="ECO:0000256" key="4">
    <source>
        <dbReference type="ARBA" id="ARBA00048819"/>
    </source>
</evidence>
<dbReference type="RefSeq" id="WP_184074749.1">
    <property type="nucleotide sequence ID" value="NZ_JACHDS010000001.1"/>
</dbReference>
<dbReference type="GO" id="GO:0004357">
    <property type="term" value="F:glutamate-cysteine ligase activity"/>
    <property type="evidence" value="ECO:0007669"/>
    <property type="project" value="UniProtKB-EC"/>
</dbReference>
<comment type="caution">
    <text evidence="7">The sequence shown here is derived from an EMBL/GenBank/DDBJ whole genome shotgun (WGS) entry which is preliminary data.</text>
</comment>
<protein>
    <recommendedName>
        <fullName evidence="5">Putative glutamate--cysteine ligase 2</fullName>
        <ecNumber evidence="5">6.3.2.2</ecNumber>
    </recommendedName>
    <alternativeName>
        <fullName evidence="5">Gamma-glutamylcysteine synthetase 2</fullName>
        <shortName evidence="5">GCS 2</shortName>
        <shortName evidence="5">Gamma-GCS 2</shortName>
    </alternativeName>
</protein>
<dbReference type="GO" id="GO:0042398">
    <property type="term" value="P:modified amino acid biosynthetic process"/>
    <property type="evidence" value="ECO:0007669"/>
    <property type="project" value="InterPro"/>
</dbReference>
<organism evidence="7 8">
    <name type="scientific">Nocardiopsis mwathae</name>
    <dbReference type="NCBI Taxonomy" id="1472723"/>
    <lineage>
        <taxon>Bacteria</taxon>
        <taxon>Bacillati</taxon>
        <taxon>Actinomycetota</taxon>
        <taxon>Actinomycetes</taxon>
        <taxon>Streptosporangiales</taxon>
        <taxon>Nocardiopsidaceae</taxon>
        <taxon>Nocardiopsis</taxon>
    </lineage>
</organism>
<dbReference type="NCBIfam" id="TIGR02050">
    <property type="entry name" value="gshA_cyan_rel"/>
    <property type="match status" value="1"/>
</dbReference>
<comment type="function">
    <text evidence="5">ATP-dependent carboxylate-amine ligase which exhibits weak glutamate--cysteine ligase activity.</text>
</comment>
<feature type="region of interest" description="Disordered" evidence="6">
    <location>
        <begin position="1"/>
        <end position="51"/>
    </location>
</feature>
<dbReference type="Gene3D" id="3.30.590.20">
    <property type="match status" value="1"/>
</dbReference>
<dbReference type="GO" id="GO:0005524">
    <property type="term" value="F:ATP binding"/>
    <property type="evidence" value="ECO:0007669"/>
    <property type="project" value="UniProtKB-KW"/>
</dbReference>
<keyword evidence="3 5" id="KW-0067">ATP-binding</keyword>
<keyword evidence="2 5" id="KW-0547">Nucleotide-binding</keyword>
<dbReference type="Proteomes" id="UP000546642">
    <property type="component" value="Unassembled WGS sequence"/>
</dbReference>
<dbReference type="NCBIfam" id="NF010041">
    <property type="entry name" value="PRK13517.1-1"/>
    <property type="match status" value="1"/>
</dbReference>
<keyword evidence="8" id="KW-1185">Reference proteome</keyword>
<evidence type="ECO:0000313" key="7">
    <source>
        <dbReference type="EMBL" id="MBB6171487.1"/>
    </source>
</evidence>
<evidence type="ECO:0000256" key="3">
    <source>
        <dbReference type="ARBA" id="ARBA00022840"/>
    </source>
</evidence>
<evidence type="ECO:0000256" key="1">
    <source>
        <dbReference type="ARBA" id="ARBA00022598"/>
    </source>
</evidence>
<accession>A0A7W9YG52</accession>
<dbReference type="PANTHER" id="PTHR36510">
    <property type="entry name" value="GLUTAMATE--CYSTEINE LIGASE 2-RELATED"/>
    <property type="match status" value="1"/>
</dbReference>
<dbReference type="EC" id="6.3.2.2" evidence="5"/>
<dbReference type="InterPro" id="IPR011793">
    <property type="entry name" value="YbdK"/>
</dbReference>
<comment type="similarity">
    <text evidence="5">Belongs to the glutamate--cysteine ligase type 2 family. YbdK subfamily.</text>
</comment>
<proteinExistence type="inferred from homology"/>
<dbReference type="HAMAP" id="MF_01609">
    <property type="entry name" value="Glu_cys_ligase_2"/>
    <property type="match status" value="1"/>
</dbReference>
<dbReference type="SUPFAM" id="SSF55931">
    <property type="entry name" value="Glutamine synthetase/guanido kinase"/>
    <property type="match status" value="1"/>
</dbReference>
<keyword evidence="1 5" id="KW-0436">Ligase</keyword>